<feature type="compositionally biased region" description="Basic and acidic residues" evidence="1">
    <location>
        <begin position="430"/>
        <end position="457"/>
    </location>
</feature>
<protein>
    <submittedName>
        <fullName evidence="3">Variant surface glycoprotein 735</fullName>
    </submittedName>
</protein>
<dbReference type="VEuPathDB" id="TriTrypDB:Tb10.v4.0117"/>
<organism evidence="3">
    <name type="scientific">Trypanosoma brucei</name>
    <dbReference type="NCBI Taxonomy" id="5691"/>
    <lineage>
        <taxon>Eukaryota</taxon>
        <taxon>Discoba</taxon>
        <taxon>Euglenozoa</taxon>
        <taxon>Kinetoplastea</taxon>
        <taxon>Metakinetoplastina</taxon>
        <taxon>Trypanosomatida</taxon>
        <taxon>Trypanosomatidae</taxon>
        <taxon>Trypanosoma</taxon>
    </lineage>
</organism>
<name>M4SU96_9TRYP</name>
<feature type="signal peptide" evidence="2">
    <location>
        <begin position="1"/>
        <end position="26"/>
    </location>
</feature>
<evidence type="ECO:0000256" key="1">
    <source>
        <dbReference type="SAM" id="MobiDB-lite"/>
    </source>
</evidence>
<proteinExistence type="predicted"/>
<dbReference type="EMBL" id="KC612477">
    <property type="protein sequence ID" value="AGH59908.1"/>
    <property type="molecule type" value="Genomic_DNA"/>
</dbReference>
<feature type="compositionally biased region" description="Basic and acidic residues" evidence="1">
    <location>
        <begin position="413"/>
        <end position="424"/>
    </location>
</feature>
<dbReference type="VEuPathDB" id="TriTrypDB:Tb427_000460500"/>
<evidence type="ECO:0000313" key="3">
    <source>
        <dbReference type="EMBL" id="AGH59908.1"/>
    </source>
</evidence>
<feature type="region of interest" description="Disordered" evidence="1">
    <location>
        <begin position="406"/>
        <end position="457"/>
    </location>
</feature>
<dbReference type="AlphaFoldDB" id="M4SU96"/>
<feature type="chain" id="PRO_5004057344" evidence="2">
    <location>
        <begin position="27"/>
        <end position="493"/>
    </location>
</feature>
<reference evidence="3" key="2">
    <citation type="journal article" date="2014" name="Mol. Biochem. Parasitol.">
        <title>Capturing the variant surface glycoprotein repertoire (the VSGnome) of Trypanosoma brucei Lister 427.</title>
        <authorList>
            <person name="Cross G.A."/>
            <person name="Kim H.S."/>
            <person name="Wickstead B."/>
        </authorList>
    </citation>
    <scope>NUCLEOTIDE SEQUENCE</scope>
    <source>
        <strain evidence="3">Lister 427</strain>
    </source>
</reference>
<reference evidence="3" key="1">
    <citation type="submission" date="2013-02" db="EMBL/GenBank/DDBJ databases">
        <authorList>
            <person name="Cross G.A.M."/>
            <person name="Kim H.-S."/>
            <person name="Wickstead B."/>
        </authorList>
    </citation>
    <scope>NUCLEOTIDE SEQUENCE</scope>
    <source>
        <strain evidence="3">Lister 427</strain>
    </source>
</reference>
<keyword evidence="2" id="KW-0732">Signal</keyword>
<evidence type="ECO:0000256" key="2">
    <source>
        <dbReference type="SAM" id="SignalP"/>
    </source>
</evidence>
<dbReference type="SUPFAM" id="SSF58087">
    <property type="entry name" value="Variant surface glycoprotein (N-terminal domain)"/>
    <property type="match status" value="1"/>
</dbReference>
<dbReference type="Gene3D" id="1.10.470.10">
    <property type="entry name" value="Variant Surface Glycoprotein, subunit A, domain 2"/>
    <property type="match status" value="1"/>
</dbReference>
<accession>M4SU96</accession>
<dbReference type="Gene3D" id="3.90.150.10">
    <property type="entry name" value="Variant Surface Glycoprotein, subunit A domain 1"/>
    <property type="match status" value="1"/>
</dbReference>
<sequence>MLSKKPAKTTTVSAVLLLLLLKPTEALGSNDLSSETTDACASASVLNVITAKLEDKLTTRLTQNELLLKRTAQATAAVVQAANPSLAKAARAMLPTLQKQLQAATQKRLKVARSSLRGIIAAANITGHQLATASVEKLEIKSADTGNTAAQSITAGKGGINFDKYDANGLGSCKNAINSKAGDFASWATPAKLKKYTIFVAAPAADASDSSPRLPAIGIGNSVGGTCTAAGIPAVAVQMAANNICVAGGKIFKTTATELDATTESDYGLNKLATYDPNKQDHYFKQAANDIQAAAAALAIPEDTFNPDDLSSFTSDDGFIAAVGSIYANLTREKATGDAQDTVNSLITNNFGKPENFKTKIWDEIEKLKVPTTGLGEKKEMTLKDVDDIGLATQIMVQHITDSLQKLTSQAEKQPDTTEAKPGKASEPIKSADECKKHTTEKPCKDEKGCDFDEKKDPKCFPKVLTDKKAEKSYFSNLGVFSSGVCCVSFGSI</sequence>